<feature type="region of interest" description="Disordered" evidence="1">
    <location>
        <begin position="434"/>
        <end position="465"/>
    </location>
</feature>
<sequence length="465" mass="52200">MTSPSNVTTPLHPKIHTPETPQFGFHDNYQPYSPRSSRISSRRYQLHTETTDKKTTPAPSTRSIRSSHRESKSLQCSSIRNDSTQSCEANRKKPKFDELHADLQTKKTPNDSSSKSLDKNDHDYSFSPLNTKSNRSSPASCYRGMGMLMTPTKTPMKRSRKNLASVSSVARKIFSNELTSHESSGLPSTEKYSEITSRESSATPDAEEEAERISIFTDPRDRIPEIDVSPNNPFFLDKNSIHRNTSKSLSKPIKIAVKGEGFQTSDELVRREDGLLYNFRGKVIFRKFDNNDESNEYTKDNLAEDNVIPLPRSIHQSTSRTVFKPRLLFPPIPKSTDPQTEKIITKGLGAGSAVEDSPLLIESSINKAEEKSSISLTPKPQPASSPNILRTCPITLKTHGPNDRPIRPLRNAKQELGESKPLALRNTKKVRPFASWQCTKPLSEKTRKRGGEPLCRDSPDKKIKL</sequence>
<evidence type="ECO:0000313" key="2">
    <source>
        <dbReference type="EMBL" id="SZF00406.1"/>
    </source>
</evidence>
<gene>
    <name evidence="2" type="ORF">BLGHR1_11143</name>
</gene>
<feature type="compositionally biased region" description="Polar residues" evidence="1">
    <location>
        <begin position="127"/>
        <end position="139"/>
    </location>
</feature>
<feature type="compositionally biased region" description="Polar residues" evidence="1">
    <location>
        <begin position="73"/>
        <end position="88"/>
    </location>
</feature>
<evidence type="ECO:0000256" key="1">
    <source>
        <dbReference type="SAM" id="MobiDB-lite"/>
    </source>
</evidence>
<dbReference type="Proteomes" id="UP000275772">
    <property type="component" value="Unassembled WGS sequence"/>
</dbReference>
<feature type="compositionally biased region" description="Polar residues" evidence="1">
    <location>
        <begin position="178"/>
        <end position="187"/>
    </location>
</feature>
<dbReference type="AlphaFoldDB" id="A0A383UKN5"/>
<protein>
    <submittedName>
        <fullName evidence="2">Uncharacterized protein</fullName>
    </submittedName>
</protein>
<evidence type="ECO:0000313" key="3">
    <source>
        <dbReference type="Proteomes" id="UP000275772"/>
    </source>
</evidence>
<feature type="compositionally biased region" description="Basic and acidic residues" evidence="1">
    <location>
        <begin position="442"/>
        <end position="465"/>
    </location>
</feature>
<feature type="compositionally biased region" description="Polar residues" evidence="1">
    <location>
        <begin position="373"/>
        <end position="388"/>
    </location>
</feature>
<dbReference type="VEuPathDB" id="FungiDB:BLGHR1_11143"/>
<feature type="region of interest" description="Disordered" evidence="1">
    <location>
        <begin position="178"/>
        <end position="210"/>
    </location>
</feature>
<accession>A0A383UKN5</accession>
<feature type="compositionally biased region" description="Basic and acidic residues" evidence="1">
    <location>
        <begin position="89"/>
        <end position="109"/>
    </location>
</feature>
<feature type="region of interest" description="Disordered" evidence="1">
    <location>
        <begin position="370"/>
        <end position="389"/>
    </location>
</feature>
<proteinExistence type="predicted"/>
<name>A0A383UKN5_BLUHO</name>
<feature type="region of interest" description="Disordered" evidence="1">
    <location>
        <begin position="1"/>
        <end position="142"/>
    </location>
</feature>
<dbReference type="EMBL" id="UNSH01000009">
    <property type="protein sequence ID" value="SZF00406.1"/>
    <property type="molecule type" value="Genomic_DNA"/>
</dbReference>
<reference evidence="2 3" key="1">
    <citation type="submission" date="2017-11" db="EMBL/GenBank/DDBJ databases">
        <authorList>
            <person name="Kracher B."/>
        </authorList>
    </citation>
    <scope>NUCLEOTIDE SEQUENCE [LARGE SCALE GENOMIC DNA]</scope>
    <source>
        <strain evidence="2 3">RACE1</strain>
    </source>
</reference>
<organism evidence="2 3">
    <name type="scientific">Blumeria hordei</name>
    <name type="common">Barley powdery mildew</name>
    <name type="synonym">Blumeria graminis f. sp. hordei</name>
    <dbReference type="NCBI Taxonomy" id="2867405"/>
    <lineage>
        <taxon>Eukaryota</taxon>
        <taxon>Fungi</taxon>
        <taxon>Dikarya</taxon>
        <taxon>Ascomycota</taxon>
        <taxon>Pezizomycotina</taxon>
        <taxon>Leotiomycetes</taxon>
        <taxon>Erysiphales</taxon>
        <taxon>Erysiphaceae</taxon>
        <taxon>Blumeria</taxon>
    </lineage>
</organism>